<dbReference type="CDD" id="cd00914">
    <property type="entry name" value="PCD_DCoH_subfamily_b"/>
    <property type="match status" value="1"/>
</dbReference>
<dbReference type="NCBIfam" id="NF002018">
    <property type="entry name" value="PRK00823.1-3"/>
    <property type="match status" value="1"/>
</dbReference>
<dbReference type="PANTHER" id="PTHR12599">
    <property type="entry name" value="PTERIN-4-ALPHA-CARBINOLAMINE DEHYDRATASE"/>
    <property type="match status" value="1"/>
</dbReference>
<gene>
    <name evidence="5" type="primary">phhB</name>
    <name evidence="5" type="ORF">SIN8267_01315</name>
</gene>
<name>A0ABM9ADD5_9GAMM</name>
<proteinExistence type="inferred from homology"/>
<evidence type="ECO:0000256" key="4">
    <source>
        <dbReference type="HAMAP-Rule" id="MF_00434"/>
    </source>
</evidence>
<organism evidence="5 6">
    <name type="scientific">Sinobacterium norvegicum</name>
    <dbReference type="NCBI Taxonomy" id="1641715"/>
    <lineage>
        <taxon>Bacteria</taxon>
        <taxon>Pseudomonadati</taxon>
        <taxon>Pseudomonadota</taxon>
        <taxon>Gammaproteobacteria</taxon>
        <taxon>Cellvibrionales</taxon>
        <taxon>Spongiibacteraceae</taxon>
        <taxon>Sinobacterium</taxon>
    </lineage>
</organism>
<dbReference type="RefSeq" id="WP_237443870.1">
    <property type="nucleotide sequence ID" value="NZ_CAKLPX010000001.1"/>
</dbReference>
<comment type="caution">
    <text evidence="5">The sequence shown here is derived from an EMBL/GenBank/DDBJ whole genome shotgun (WGS) entry which is preliminary data.</text>
</comment>
<dbReference type="GO" id="GO:0008124">
    <property type="term" value="F:4-alpha-hydroxytetrahydrobiopterin dehydratase activity"/>
    <property type="evidence" value="ECO:0007669"/>
    <property type="project" value="UniProtKB-EC"/>
</dbReference>
<evidence type="ECO:0000256" key="3">
    <source>
        <dbReference type="ARBA" id="ARBA00023239"/>
    </source>
</evidence>
<dbReference type="Gene3D" id="3.30.1360.20">
    <property type="entry name" value="Transcriptional coactivator/pterin dehydratase"/>
    <property type="match status" value="1"/>
</dbReference>
<evidence type="ECO:0000313" key="6">
    <source>
        <dbReference type="Proteomes" id="UP000838100"/>
    </source>
</evidence>
<evidence type="ECO:0000256" key="1">
    <source>
        <dbReference type="ARBA" id="ARBA00001554"/>
    </source>
</evidence>
<dbReference type="SUPFAM" id="SSF55248">
    <property type="entry name" value="PCD-like"/>
    <property type="match status" value="1"/>
</dbReference>
<comment type="similarity">
    <text evidence="2 4">Belongs to the pterin-4-alpha-carbinolamine dehydratase family.</text>
</comment>
<dbReference type="Proteomes" id="UP000838100">
    <property type="component" value="Unassembled WGS sequence"/>
</dbReference>
<sequence length="99" mass="11048">MADCLTPAEMSAALNGINRSQQQWRIVDGRLHTTFMFSDFSQAFAFMTQCALAAEKLDHHPEWFNIYNKVVVDLISHDAGGITALDFALAARMNNAISR</sequence>
<dbReference type="PANTHER" id="PTHR12599:SF0">
    <property type="entry name" value="PTERIN-4-ALPHA-CARBINOLAMINE DEHYDRATASE"/>
    <property type="match status" value="1"/>
</dbReference>
<dbReference type="EC" id="4.2.1.96" evidence="4"/>
<evidence type="ECO:0000313" key="5">
    <source>
        <dbReference type="EMBL" id="CAH0991213.1"/>
    </source>
</evidence>
<dbReference type="InterPro" id="IPR036428">
    <property type="entry name" value="PCD_sf"/>
</dbReference>
<dbReference type="Pfam" id="PF01329">
    <property type="entry name" value="Pterin_4a"/>
    <property type="match status" value="1"/>
</dbReference>
<keyword evidence="3 4" id="KW-0456">Lyase</keyword>
<comment type="catalytic activity">
    <reaction evidence="1 4">
        <text>(4aS,6R)-4a-hydroxy-L-erythro-5,6,7,8-tetrahydrobiopterin = (6R)-L-erythro-6,7-dihydrobiopterin + H2O</text>
        <dbReference type="Rhea" id="RHEA:11920"/>
        <dbReference type="ChEBI" id="CHEBI:15377"/>
        <dbReference type="ChEBI" id="CHEBI:15642"/>
        <dbReference type="ChEBI" id="CHEBI:43120"/>
        <dbReference type="EC" id="4.2.1.96"/>
    </reaction>
</comment>
<accession>A0ABM9ADD5</accession>
<dbReference type="EMBL" id="CAKLPX010000001">
    <property type="protein sequence ID" value="CAH0991213.1"/>
    <property type="molecule type" value="Genomic_DNA"/>
</dbReference>
<dbReference type="InterPro" id="IPR001533">
    <property type="entry name" value="Pterin_deHydtase"/>
</dbReference>
<keyword evidence="6" id="KW-1185">Reference proteome</keyword>
<evidence type="ECO:0000256" key="2">
    <source>
        <dbReference type="ARBA" id="ARBA00006472"/>
    </source>
</evidence>
<dbReference type="HAMAP" id="MF_00434">
    <property type="entry name" value="Pterin_4_alpha"/>
    <property type="match status" value="1"/>
</dbReference>
<protein>
    <recommendedName>
        <fullName evidence="4">Putative pterin-4-alpha-carbinolamine dehydratase</fullName>
        <shortName evidence="4">PHS</shortName>
        <ecNumber evidence="4">4.2.1.96</ecNumber>
    </recommendedName>
    <alternativeName>
        <fullName evidence="4">4-alpha-hydroxy-tetrahydropterin dehydratase</fullName>
    </alternativeName>
    <alternativeName>
        <fullName evidence="4">Pterin carbinolamine dehydratase</fullName>
        <shortName evidence="4">PCD</shortName>
    </alternativeName>
</protein>
<reference evidence="5" key="1">
    <citation type="submission" date="2021-12" db="EMBL/GenBank/DDBJ databases">
        <authorList>
            <person name="Rodrigo-Torres L."/>
            <person name="Arahal R. D."/>
            <person name="Lucena T."/>
        </authorList>
    </citation>
    <scope>NUCLEOTIDE SEQUENCE</scope>
    <source>
        <strain evidence="5">CECT 8267</strain>
    </source>
</reference>